<dbReference type="STRING" id="1330534.L323_08775"/>
<gene>
    <name evidence="1" type="ORF">L323_08775</name>
</gene>
<comment type="caution">
    <text evidence="1">The sequence shown here is derived from an EMBL/GenBank/DDBJ whole genome shotgun (WGS) entry which is preliminary data.</text>
</comment>
<dbReference type="SUPFAM" id="SSF101386">
    <property type="entry name" value="all-alpha NTP pyrophosphatases"/>
    <property type="match status" value="1"/>
</dbReference>
<reference evidence="1 2" key="1">
    <citation type="journal article" date="2013" name="Genome Announc.">
        <title>Draft Genome Sequence of the Cellulolytic Bacterium Clostridium papyrosolvens C7 (ATCC 700395).</title>
        <authorList>
            <person name="Zepeda V."/>
            <person name="Dassa B."/>
            <person name="Borovok I."/>
            <person name="Lamed R."/>
            <person name="Bayer E.A."/>
            <person name="Cate J.H."/>
        </authorList>
    </citation>
    <scope>NUCLEOTIDE SEQUENCE [LARGE SCALE GENOMIC DNA]</scope>
    <source>
        <strain evidence="1 2">C7</strain>
    </source>
</reference>
<sequence>MNLDKYAEQILIAAISIKGVPRQLDKAVEELSELIKEICKFKYECNNRKALIDEIADVEIMLEQLKIIVNDRLEIKPEDIEIRKKYKINRLAESLGFERMV</sequence>
<dbReference type="Proteomes" id="UP000016860">
    <property type="component" value="Unassembled WGS sequence"/>
</dbReference>
<evidence type="ECO:0008006" key="3">
    <source>
        <dbReference type="Google" id="ProtNLM"/>
    </source>
</evidence>
<accession>U4R3Q9</accession>
<dbReference type="EMBL" id="ATAY01000028">
    <property type="protein sequence ID" value="EPR12376.1"/>
    <property type="molecule type" value="Genomic_DNA"/>
</dbReference>
<dbReference type="AlphaFoldDB" id="U4R3Q9"/>
<evidence type="ECO:0000313" key="1">
    <source>
        <dbReference type="EMBL" id="EPR12376.1"/>
    </source>
</evidence>
<name>U4R3Q9_9FIRM</name>
<protein>
    <recommendedName>
        <fullName evidence="3">NTP pyrophosphohydrolase MazG putative catalytic core domain-containing protein</fullName>
    </recommendedName>
</protein>
<evidence type="ECO:0000313" key="2">
    <source>
        <dbReference type="Proteomes" id="UP000016860"/>
    </source>
</evidence>
<dbReference type="PATRIC" id="fig|1330534.3.peg.1747"/>
<dbReference type="CDD" id="cd11539">
    <property type="entry name" value="NTP-PPase_u2"/>
    <property type="match status" value="1"/>
</dbReference>
<organism evidence="1 2">
    <name type="scientific">Ruminiclostridium papyrosolvens C7</name>
    <dbReference type="NCBI Taxonomy" id="1330534"/>
    <lineage>
        <taxon>Bacteria</taxon>
        <taxon>Bacillati</taxon>
        <taxon>Bacillota</taxon>
        <taxon>Clostridia</taxon>
        <taxon>Eubacteriales</taxon>
        <taxon>Oscillospiraceae</taxon>
        <taxon>Ruminiclostridium</taxon>
    </lineage>
</organism>
<proteinExistence type="predicted"/>